<dbReference type="HAMAP" id="MF_01818">
    <property type="entry name" value="RNase_Z_BN"/>
    <property type="match status" value="1"/>
</dbReference>
<dbReference type="RefSeq" id="WP_303738747.1">
    <property type="nucleotide sequence ID" value="NZ_SUTK01000014.1"/>
</dbReference>
<feature type="binding site" evidence="9">
    <location>
        <position position="137"/>
    </location>
    <ligand>
        <name>Zn(2+)</name>
        <dbReference type="ChEBI" id="CHEBI:29105"/>
        <label>1</label>
        <note>catalytic</note>
    </ligand>
</feature>
<feature type="binding site" evidence="9">
    <location>
        <position position="264"/>
    </location>
    <ligand>
        <name>Zn(2+)</name>
        <dbReference type="ChEBI" id="CHEBI:29105"/>
        <label>2</label>
        <note>catalytic</note>
    </ligand>
</feature>
<evidence type="ECO:0000256" key="9">
    <source>
        <dbReference type="HAMAP-Rule" id="MF_01818"/>
    </source>
</evidence>
<protein>
    <recommendedName>
        <fullName evidence="9">Ribonuclease Z</fullName>
        <shortName evidence="9">RNase Z</shortName>
        <ecNumber evidence="9">3.1.26.11</ecNumber>
    </recommendedName>
    <alternativeName>
        <fullName evidence="9">tRNA 3 endonuclease</fullName>
    </alternativeName>
    <alternativeName>
        <fullName evidence="9">tRNase Z</fullName>
    </alternativeName>
</protein>
<comment type="cofactor">
    <cofactor evidence="9">
        <name>Zn(2+)</name>
        <dbReference type="ChEBI" id="CHEBI:29105"/>
    </cofactor>
    <text evidence="9">Binds 2 Zn(2+) ions.</text>
</comment>
<dbReference type="PANTHER" id="PTHR46018:SF2">
    <property type="entry name" value="ZINC PHOSPHODIESTERASE ELAC PROTEIN 1"/>
    <property type="match status" value="1"/>
</dbReference>
<evidence type="ECO:0000256" key="5">
    <source>
        <dbReference type="ARBA" id="ARBA00022723"/>
    </source>
</evidence>
<dbReference type="EC" id="3.1.26.11" evidence="9"/>
<dbReference type="Gene3D" id="3.60.15.10">
    <property type="entry name" value="Ribonuclease Z/Hydroxyacylglutathione hydrolase-like"/>
    <property type="match status" value="1"/>
</dbReference>
<dbReference type="NCBIfam" id="TIGR02651">
    <property type="entry name" value="RNase_Z"/>
    <property type="match status" value="1"/>
</dbReference>
<dbReference type="EMBL" id="SUTK01000014">
    <property type="protein sequence ID" value="MBE6501645.1"/>
    <property type="molecule type" value="Genomic_DNA"/>
</dbReference>
<comment type="caution">
    <text evidence="10">The sequence shown here is derived from an EMBL/GenBank/DDBJ whole genome shotgun (WGS) entry which is preliminary data.</text>
</comment>
<comment type="subunit">
    <text evidence="2 9">Homodimer.</text>
</comment>
<keyword evidence="6 9" id="KW-0255">Endonuclease</keyword>
<keyword evidence="4 9" id="KW-0540">Nuclease</keyword>
<dbReference type="Proteomes" id="UP000783037">
    <property type="component" value="Unassembled WGS sequence"/>
</dbReference>
<evidence type="ECO:0000256" key="4">
    <source>
        <dbReference type="ARBA" id="ARBA00022722"/>
    </source>
</evidence>
<evidence type="ECO:0000256" key="7">
    <source>
        <dbReference type="ARBA" id="ARBA00022801"/>
    </source>
</evidence>
<comment type="function">
    <text evidence="9">Zinc phosphodiesterase, which displays some tRNA 3'-processing endonuclease activity. Probably involved in tRNA maturation, by removing a 3'-trailer from precursor tRNA.</text>
</comment>
<dbReference type="GO" id="GO:0008270">
    <property type="term" value="F:zinc ion binding"/>
    <property type="evidence" value="ECO:0007669"/>
    <property type="project" value="UniProtKB-UniRule"/>
</dbReference>
<evidence type="ECO:0000256" key="6">
    <source>
        <dbReference type="ARBA" id="ARBA00022759"/>
    </source>
</evidence>
<sequence length="303" mass="33962">MEVTFLGTSSAVHSKDRNHPSIAVKAFGDVFLFDCGEGTQRQLLFTNVSPMKISKIFITHFHGDHILGLPGLLQSMSLNGRESKLTVYGPRGLNKLKDAIYSLGYCAIEYPVEFIEIDTGIVDETDEYVISAQSVRHNVPSLAYSIEEKKKPRFLREKAIELGVPVGPAFGKLHNGKNVEIDGKIIKPEQVLGPPRKGIKLTYSGDTRPCEEMIMFAKDSTLLIHESTFIQKEAQNAEDYGHSTSQDAAFVARESNSEKLIITHISTRYGEEYAQIMLKEAREIFENTELARDYMEENLRGKS</sequence>
<evidence type="ECO:0000313" key="10">
    <source>
        <dbReference type="EMBL" id="MBE6501645.1"/>
    </source>
</evidence>
<evidence type="ECO:0000256" key="8">
    <source>
        <dbReference type="ARBA" id="ARBA00022833"/>
    </source>
</evidence>
<evidence type="ECO:0000256" key="2">
    <source>
        <dbReference type="ARBA" id="ARBA00011738"/>
    </source>
</evidence>
<feature type="binding site" evidence="9">
    <location>
        <position position="62"/>
    </location>
    <ligand>
        <name>Zn(2+)</name>
        <dbReference type="ChEBI" id="CHEBI:29105"/>
        <label>1</label>
        <note>catalytic</note>
    </ligand>
</feature>
<feature type="binding site" evidence="9">
    <location>
        <position position="60"/>
    </location>
    <ligand>
        <name>Zn(2+)</name>
        <dbReference type="ChEBI" id="CHEBI:29105"/>
        <label>1</label>
        <note>catalytic</note>
    </ligand>
</feature>
<feature type="binding site" evidence="9">
    <location>
        <position position="65"/>
    </location>
    <ligand>
        <name>Zn(2+)</name>
        <dbReference type="ChEBI" id="CHEBI:29105"/>
        <label>2</label>
        <note>catalytic</note>
    </ligand>
</feature>
<comment type="similarity">
    <text evidence="9">Belongs to the RNase Z family.</text>
</comment>
<comment type="catalytic activity">
    <reaction evidence="1 9">
        <text>Endonucleolytic cleavage of RNA, removing extra 3' nucleotides from tRNA precursor, generating 3' termini of tRNAs. A 3'-hydroxy group is left at the tRNA terminus and a 5'-phosphoryl group is left at the trailer molecule.</text>
        <dbReference type="EC" id="3.1.26.11"/>
    </reaction>
</comment>
<dbReference type="AlphaFoldDB" id="A0A8T3VE72"/>
<evidence type="ECO:0000256" key="1">
    <source>
        <dbReference type="ARBA" id="ARBA00000402"/>
    </source>
</evidence>
<feature type="binding site" evidence="9">
    <location>
        <position position="64"/>
    </location>
    <ligand>
        <name>Zn(2+)</name>
        <dbReference type="ChEBI" id="CHEBI:29105"/>
        <label>2</label>
        <note>catalytic</note>
    </ligand>
</feature>
<feature type="binding site" evidence="9">
    <location>
        <position position="206"/>
    </location>
    <ligand>
        <name>Zn(2+)</name>
        <dbReference type="ChEBI" id="CHEBI:29105"/>
        <label>1</label>
        <note>catalytic</note>
    </ligand>
</feature>
<evidence type="ECO:0000256" key="3">
    <source>
        <dbReference type="ARBA" id="ARBA00022694"/>
    </source>
</evidence>
<keyword evidence="8 9" id="KW-0862">Zinc</keyword>
<dbReference type="FunFam" id="3.60.15.10:FF:000002">
    <property type="entry name" value="Ribonuclease Z"/>
    <property type="match status" value="1"/>
</dbReference>
<keyword evidence="7 9" id="KW-0378">Hydrolase</keyword>
<dbReference type="GO" id="GO:0042781">
    <property type="term" value="F:3'-tRNA processing endoribonuclease activity"/>
    <property type="evidence" value="ECO:0007669"/>
    <property type="project" value="UniProtKB-UniRule"/>
</dbReference>
<name>A0A8T3VE72_9EURY</name>
<reference evidence="10" key="1">
    <citation type="submission" date="2019-04" db="EMBL/GenBank/DDBJ databases">
        <title>Evolution of Biomass-Degrading Anaerobic Consortia Revealed by Metagenomics.</title>
        <authorList>
            <person name="Peng X."/>
        </authorList>
    </citation>
    <scope>NUCLEOTIDE SEQUENCE</scope>
    <source>
        <strain evidence="10">SIG18</strain>
    </source>
</reference>
<dbReference type="GO" id="GO:0042802">
    <property type="term" value="F:identical protein binding"/>
    <property type="evidence" value="ECO:0007669"/>
    <property type="project" value="UniProtKB-ARBA"/>
</dbReference>
<proteinExistence type="inferred from homology"/>
<dbReference type="InterPro" id="IPR013471">
    <property type="entry name" value="RNase_Z/BN"/>
</dbReference>
<gene>
    <name evidence="9 10" type="primary">rnz</name>
    <name evidence="10" type="ORF">E7Z79_04310</name>
</gene>
<dbReference type="Pfam" id="PF23023">
    <property type="entry name" value="Anti-Pycsar_Apyc1"/>
    <property type="match status" value="1"/>
</dbReference>
<feature type="binding site" evidence="9">
    <location>
        <position position="206"/>
    </location>
    <ligand>
        <name>Zn(2+)</name>
        <dbReference type="ChEBI" id="CHEBI:29105"/>
        <label>2</label>
        <note>catalytic</note>
    </ligand>
</feature>
<dbReference type="NCBIfam" id="NF000801">
    <property type="entry name" value="PRK00055.1-3"/>
    <property type="match status" value="1"/>
</dbReference>
<keyword evidence="3 9" id="KW-0819">tRNA processing</keyword>
<accession>A0A8T3VE72</accession>
<feature type="active site" description="Proton acceptor" evidence="9">
    <location>
        <position position="64"/>
    </location>
</feature>
<organism evidence="10 11">
    <name type="scientific">Methanobrevibacter thaueri</name>
    <dbReference type="NCBI Taxonomy" id="190975"/>
    <lineage>
        <taxon>Archaea</taxon>
        <taxon>Methanobacteriati</taxon>
        <taxon>Methanobacteriota</taxon>
        <taxon>Methanomada group</taxon>
        <taxon>Methanobacteria</taxon>
        <taxon>Methanobacteriales</taxon>
        <taxon>Methanobacteriaceae</taxon>
        <taxon>Methanobrevibacter</taxon>
    </lineage>
</organism>
<dbReference type="InterPro" id="IPR036866">
    <property type="entry name" value="RibonucZ/Hydroxyglut_hydro"/>
</dbReference>
<dbReference type="CDD" id="cd07717">
    <property type="entry name" value="RNaseZ_ZiPD-like_MBL-fold"/>
    <property type="match status" value="1"/>
</dbReference>
<keyword evidence="5 9" id="KW-0479">Metal-binding</keyword>
<dbReference type="SUPFAM" id="SSF56281">
    <property type="entry name" value="Metallo-hydrolase/oxidoreductase"/>
    <property type="match status" value="1"/>
</dbReference>
<dbReference type="PANTHER" id="PTHR46018">
    <property type="entry name" value="ZINC PHOSPHODIESTERASE ELAC PROTEIN 1"/>
    <property type="match status" value="1"/>
</dbReference>
<evidence type="ECO:0000313" key="11">
    <source>
        <dbReference type="Proteomes" id="UP000783037"/>
    </source>
</evidence>